<keyword evidence="3" id="KW-1185">Reference proteome</keyword>
<reference evidence="2" key="1">
    <citation type="submission" date="2021-03" db="EMBL/GenBank/DDBJ databases">
        <title>Acanthopleuribacteraceae sp. M133.</title>
        <authorList>
            <person name="Wang G."/>
        </authorList>
    </citation>
    <scope>NUCLEOTIDE SEQUENCE</scope>
    <source>
        <strain evidence="2">M133</strain>
    </source>
</reference>
<gene>
    <name evidence="2" type="ORF">J3U87_21810</name>
</gene>
<evidence type="ECO:0008006" key="4">
    <source>
        <dbReference type="Google" id="ProtNLM"/>
    </source>
</evidence>
<name>A0A8A4TFB0_SULCO</name>
<feature type="signal peptide" evidence="1">
    <location>
        <begin position="1"/>
        <end position="24"/>
    </location>
</feature>
<organism evidence="2 3">
    <name type="scientific">Sulfidibacter corallicola</name>
    <dbReference type="NCBI Taxonomy" id="2818388"/>
    <lineage>
        <taxon>Bacteria</taxon>
        <taxon>Pseudomonadati</taxon>
        <taxon>Acidobacteriota</taxon>
        <taxon>Holophagae</taxon>
        <taxon>Acanthopleuribacterales</taxon>
        <taxon>Acanthopleuribacteraceae</taxon>
        <taxon>Sulfidibacter</taxon>
    </lineage>
</organism>
<accession>A0A8A4TFB0</accession>
<evidence type="ECO:0000313" key="3">
    <source>
        <dbReference type="Proteomes" id="UP000663929"/>
    </source>
</evidence>
<dbReference type="EMBL" id="CP071793">
    <property type="protein sequence ID" value="QTD48230.1"/>
    <property type="molecule type" value="Genomic_DNA"/>
</dbReference>
<dbReference type="RefSeq" id="WP_237377888.1">
    <property type="nucleotide sequence ID" value="NZ_CP071793.1"/>
</dbReference>
<sequence>MPALKKQTFVLLLVFLHGISCSQAPPIPCDETQFIECLPEAGVIAEAAQNATPLPECGLPDTFLDLGAAETNLEIRQWYVDVVDTIPELNRRWIEEGLPLEKRAVCAYQLRRLARVRAREAMSEPHEVKLLEARDRNKYGDPLGPTFCWLVVQKCADGLAGADIYQAIIDSSTKTNPAFNRGVKHKTHKTNGP</sequence>
<feature type="chain" id="PRO_5035235937" description="DUF1311 domain-containing protein" evidence="1">
    <location>
        <begin position="25"/>
        <end position="193"/>
    </location>
</feature>
<evidence type="ECO:0000256" key="1">
    <source>
        <dbReference type="SAM" id="SignalP"/>
    </source>
</evidence>
<dbReference type="Proteomes" id="UP000663929">
    <property type="component" value="Chromosome"/>
</dbReference>
<protein>
    <recommendedName>
        <fullName evidence="4">DUF1311 domain-containing protein</fullName>
    </recommendedName>
</protein>
<proteinExistence type="predicted"/>
<dbReference type="AlphaFoldDB" id="A0A8A4TFB0"/>
<evidence type="ECO:0000313" key="2">
    <source>
        <dbReference type="EMBL" id="QTD48230.1"/>
    </source>
</evidence>
<keyword evidence="1" id="KW-0732">Signal</keyword>
<dbReference type="KEGG" id="scor:J3U87_21810"/>